<dbReference type="SUPFAM" id="SSF161098">
    <property type="entry name" value="MetI-like"/>
    <property type="match status" value="1"/>
</dbReference>
<dbReference type="PANTHER" id="PTHR30193">
    <property type="entry name" value="ABC TRANSPORTER PERMEASE PROTEIN"/>
    <property type="match status" value="1"/>
</dbReference>
<feature type="transmembrane region" description="Helical" evidence="7">
    <location>
        <begin position="70"/>
        <end position="90"/>
    </location>
</feature>
<dbReference type="InterPro" id="IPR051393">
    <property type="entry name" value="ABC_transporter_permease"/>
</dbReference>
<evidence type="ECO:0000256" key="4">
    <source>
        <dbReference type="ARBA" id="ARBA00022692"/>
    </source>
</evidence>
<comment type="subcellular location">
    <subcellularLocation>
        <location evidence="1 7">Cell membrane</location>
        <topology evidence="1 7">Multi-pass membrane protein</topology>
    </subcellularLocation>
</comment>
<dbReference type="PROSITE" id="PS50928">
    <property type="entry name" value="ABC_TM1"/>
    <property type="match status" value="1"/>
</dbReference>
<reference evidence="9 10" key="1">
    <citation type="submission" date="2019-10" db="EMBL/GenBank/DDBJ databases">
        <title>Gracilibacillus salitolerans sp. nov., a moderate halophile isolated from a saline soil in northwest China.</title>
        <authorList>
            <person name="Gan L."/>
        </authorList>
    </citation>
    <scope>NUCLEOTIDE SEQUENCE [LARGE SCALE GENOMIC DNA]</scope>
    <source>
        <strain evidence="9 10">TP2-8</strain>
    </source>
</reference>
<evidence type="ECO:0000313" key="10">
    <source>
        <dbReference type="Proteomes" id="UP000435187"/>
    </source>
</evidence>
<dbReference type="InterPro" id="IPR035906">
    <property type="entry name" value="MetI-like_sf"/>
</dbReference>
<feature type="transmembrane region" description="Helical" evidence="7">
    <location>
        <begin position="261"/>
        <end position="280"/>
    </location>
</feature>
<keyword evidence="4 7" id="KW-0812">Transmembrane</keyword>
<comment type="similarity">
    <text evidence="7">Belongs to the binding-protein-dependent transport system permease family.</text>
</comment>
<gene>
    <name evidence="9" type="ORF">GH885_14045</name>
</gene>
<feature type="transmembrane region" description="Helical" evidence="7">
    <location>
        <begin position="7"/>
        <end position="37"/>
    </location>
</feature>
<evidence type="ECO:0000259" key="8">
    <source>
        <dbReference type="PROSITE" id="PS50928"/>
    </source>
</evidence>
<keyword evidence="2 7" id="KW-0813">Transport</keyword>
<organism evidence="9 10">
    <name type="scientific">Gracilibacillus thailandensis</name>
    <dbReference type="NCBI Taxonomy" id="563735"/>
    <lineage>
        <taxon>Bacteria</taxon>
        <taxon>Bacillati</taxon>
        <taxon>Bacillota</taxon>
        <taxon>Bacilli</taxon>
        <taxon>Bacillales</taxon>
        <taxon>Bacillaceae</taxon>
        <taxon>Gracilibacillus</taxon>
    </lineage>
</organism>
<dbReference type="CDD" id="cd06261">
    <property type="entry name" value="TM_PBP2"/>
    <property type="match status" value="1"/>
</dbReference>
<feature type="transmembrane region" description="Helical" evidence="7">
    <location>
        <begin position="202"/>
        <end position="224"/>
    </location>
</feature>
<comment type="caution">
    <text evidence="9">The sequence shown here is derived from an EMBL/GenBank/DDBJ whole genome shotgun (WGS) entry which is preliminary data.</text>
</comment>
<proteinExistence type="inferred from homology"/>
<evidence type="ECO:0000256" key="3">
    <source>
        <dbReference type="ARBA" id="ARBA00022475"/>
    </source>
</evidence>
<dbReference type="EMBL" id="WJEE01000032">
    <property type="protein sequence ID" value="MRI67440.1"/>
    <property type="molecule type" value="Genomic_DNA"/>
</dbReference>
<feature type="transmembrane region" description="Helical" evidence="7">
    <location>
        <begin position="102"/>
        <end position="122"/>
    </location>
</feature>
<keyword evidence="3" id="KW-1003">Cell membrane</keyword>
<evidence type="ECO:0000313" key="9">
    <source>
        <dbReference type="EMBL" id="MRI67440.1"/>
    </source>
</evidence>
<sequence>MRKNNALWGLIFLTPQLLGLIIFAIIPLISALVLSFMEWDGFGERSFVGLENFIYQFSSSDFWKATYNTILYTVLTVPIGLMISLLLAVALNKIKGKEIYRLFYFMPVVTSSVSIGVIWMWILNGDLGILNQALAMIGIDGPDWLTNTNLVMISIALLSIWWQLGYNMVIFLAGLQGISKTYYEAAEIDGASKFQQFRNITLPMLSPTTFFVAIMAIIGSFQVFDQAFVMTNGGPGKASYTMVYHIYDNAFVDFRFGESSAAAMILFVVILIFTLVQFKLQKRWVHYEE</sequence>
<name>A0A6N7R224_9BACI</name>
<keyword evidence="6 7" id="KW-0472">Membrane</keyword>
<accession>A0A6N7R224</accession>
<evidence type="ECO:0000256" key="6">
    <source>
        <dbReference type="ARBA" id="ARBA00023136"/>
    </source>
</evidence>
<dbReference type="InterPro" id="IPR000515">
    <property type="entry name" value="MetI-like"/>
</dbReference>
<protein>
    <submittedName>
        <fullName evidence="9">ABC transporter permease subunit</fullName>
    </submittedName>
</protein>
<evidence type="ECO:0000256" key="5">
    <source>
        <dbReference type="ARBA" id="ARBA00022989"/>
    </source>
</evidence>
<dbReference type="GO" id="GO:0005886">
    <property type="term" value="C:plasma membrane"/>
    <property type="evidence" value="ECO:0007669"/>
    <property type="project" value="UniProtKB-SubCell"/>
</dbReference>
<dbReference type="GO" id="GO:0055085">
    <property type="term" value="P:transmembrane transport"/>
    <property type="evidence" value="ECO:0007669"/>
    <property type="project" value="InterPro"/>
</dbReference>
<keyword evidence="5 7" id="KW-1133">Transmembrane helix</keyword>
<dbReference type="Proteomes" id="UP000435187">
    <property type="component" value="Unassembled WGS sequence"/>
</dbReference>
<dbReference type="Gene3D" id="1.10.3720.10">
    <property type="entry name" value="MetI-like"/>
    <property type="match status" value="1"/>
</dbReference>
<evidence type="ECO:0000256" key="7">
    <source>
        <dbReference type="RuleBase" id="RU363032"/>
    </source>
</evidence>
<dbReference type="AlphaFoldDB" id="A0A6N7R224"/>
<dbReference type="Pfam" id="PF00528">
    <property type="entry name" value="BPD_transp_1"/>
    <property type="match status" value="1"/>
</dbReference>
<keyword evidence="10" id="KW-1185">Reference proteome</keyword>
<dbReference type="PANTHER" id="PTHR30193:SF37">
    <property type="entry name" value="INNER MEMBRANE ABC TRANSPORTER PERMEASE PROTEIN YCJO"/>
    <property type="match status" value="1"/>
</dbReference>
<evidence type="ECO:0000256" key="2">
    <source>
        <dbReference type="ARBA" id="ARBA00022448"/>
    </source>
</evidence>
<evidence type="ECO:0000256" key="1">
    <source>
        <dbReference type="ARBA" id="ARBA00004651"/>
    </source>
</evidence>
<feature type="transmembrane region" description="Helical" evidence="7">
    <location>
        <begin position="150"/>
        <end position="173"/>
    </location>
</feature>
<feature type="domain" description="ABC transmembrane type-1" evidence="8">
    <location>
        <begin position="66"/>
        <end position="277"/>
    </location>
</feature>
<dbReference type="RefSeq" id="WP_163578684.1">
    <property type="nucleotide sequence ID" value="NZ_JBHUMW010000069.1"/>
</dbReference>